<protein>
    <submittedName>
        <fullName evidence="2">Uncharacterized protein</fullName>
    </submittedName>
</protein>
<reference evidence="2" key="1">
    <citation type="submission" date="2021-02" db="EMBL/GenBank/DDBJ databases">
        <authorList>
            <person name="Palmer J.M."/>
        </authorList>
    </citation>
    <scope>NUCLEOTIDE SEQUENCE</scope>
    <source>
        <strain evidence="2">SCRP734</strain>
    </source>
</reference>
<dbReference type="AlphaFoldDB" id="A0A8T1W3B0"/>
<keyword evidence="3" id="KW-1185">Reference proteome</keyword>
<gene>
    <name evidence="2" type="ORF">PHYPSEUDO_013731</name>
</gene>
<dbReference type="InterPro" id="IPR000048">
    <property type="entry name" value="IQ_motif_EF-hand-BS"/>
</dbReference>
<dbReference type="Proteomes" id="UP000694044">
    <property type="component" value="Unassembled WGS sequence"/>
</dbReference>
<proteinExistence type="predicted"/>
<dbReference type="EMBL" id="JAGDFM010000073">
    <property type="protein sequence ID" value="KAG7387726.1"/>
    <property type="molecule type" value="Genomic_DNA"/>
</dbReference>
<dbReference type="PROSITE" id="PS50096">
    <property type="entry name" value="IQ"/>
    <property type="match status" value="1"/>
</dbReference>
<organism evidence="2 3">
    <name type="scientific">Phytophthora pseudosyringae</name>
    <dbReference type="NCBI Taxonomy" id="221518"/>
    <lineage>
        <taxon>Eukaryota</taxon>
        <taxon>Sar</taxon>
        <taxon>Stramenopiles</taxon>
        <taxon>Oomycota</taxon>
        <taxon>Peronosporomycetes</taxon>
        <taxon>Peronosporales</taxon>
        <taxon>Peronosporaceae</taxon>
        <taxon>Phytophthora</taxon>
    </lineage>
</organism>
<evidence type="ECO:0000256" key="1">
    <source>
        <dbReference type="SAM" id="Coils"/>
    </source>
</evidence>
<dbReference type="SMART" id="SM00015">
    <property type="entry name" value="IQ"/>
    <property type="match status" value="2"/>
</dbReference>
<comment type="caution">
    <text evidence="2">The sequence shown here is derived from an EMBL/GenBank/DDBJ whole genome shotgun (WGS) entry which is preliminary data.</text>
</comment>
<name>A0A8T1W3B0_9STRA</name>
<accession>A0A8T1W3B0</accession>
<dbReference type="Pfam" id="PF00612">
    <property type="entry name" value="IQ"/>
    <property type="match status" value="2"/>
</dbReference>
<sequence>MRPCGCQAGRPCTCEMKEAATSKAFACGVCVNCRLTAREGTRARRRSSGPRQCLKSAQYFAELAFDRVVLRENCAFRMRKPDWDGHAIVSVDEKTPMYNKLHQMRLAMIQTRTASLATIATQKKLRVKYSNDLRKTQEAIEKLEQTKMEATANTRKTTKEQLLVDSDVFDSFSKQLIDAETLLPNLKTRLEKATTTIAMEQKNIKIIREYVWDFAVRKLQTTIRAFFRFREWKSVLQNFQEDVLLSATVVIQATWRMFTAKKQMLFLLQLRHDQAKGKAASAIRRFSVNVIGAKHQKKMVSAQEAETLIVAQKLKSFDALFEIFGRRVLHGALVRWKEGTYEARIRTLQKTSASVILIQRTYRGFRDRIYLKRIKMRRSLTGRVGALVDQFIVSGDFWGFVLEIDADYRRFTHKIKEEEEDAATFMSTVLRQRKLDEDQMMQDWFTASALQNPLINGIDQVTKTYNRDEGGNSNGSSVSQAMLQSALVEDLVVLSPNKRRGDVFPADFPPNVIRQALAKGFALDAVIAVMRGLQAQRKNIEDVDLVLATLEKRSPLMTNPWTSERVLRETRALDMTAVNPIPIANSARKGLVKTSAPKMRSNTFISENLLDSIPGGMNAPIARLLLVAALRCFDGGSRGGKGTFVPCDGRNSELFQSYLRTESPLVKIRSEQRAMEAVKPYLQTLLENRCYTAYDILYNVRGIGELVSWNLPGALAKSIYSVIQEIHVQSTHISKRNVIKEVRVSADFEQFLKVRKHERKKLPSPHDSRPDEAPAQVPAACAEPIADSVFIQVKSRLEAGVLGLPLEDISISASDLLFKAAFLVNGNAGDPTTADTYQTFLRSLVKLQTAGGTEVMKELIAARVTHAKAIADGYADIFLLFAVATADDLLVS</sequence>
<evidence type="ECO:0000313" key="3">
    <source>
        <dbReference type="Proteomes" id="UP000694044"/>
    </source>
</evidence>
<dbReference type="OrthoDB" id="102961at2759"/>
<feature type="coiled-coil region" evidence="1">
    <location>
        <begin position="126"/>
        <end position="160"/>
    </location>
</feature>
<keyword evidence="1" id="KW-0175">Coiled coil</keyword>
<evidence type="ECO:0000313" key="2">
    <source>
        <dbReference type="EMBL" id="KAG7387726.1"/>
    </source>
</evidence>